<dbReference type="EMBL" id="MFAE01000009">
    <property type="protein sequence ID" value="OGD67072.1"/>
    <property type="molecule type" value="Genomic_DNA"/>
</dbReference>
<sequence length="70" mass="8381">MKFSFEVVVFFILLIDSVTVSLIAWLGGGYRWYPKALSRYFPLVKGWSTYYLILVLWVGFLLYRFRILTF</sequence>
<keyword evidence="1" id="KW-0812">Transmembrane</keyword>
<dbReference type="STRING" id="1797582.A2442_00405"/>
<keyword evidence="1" id="KW-0472">Membrane</keyword>
<feature type="transmembrane region" description="Helical" evidence="1">
    <location>
        <begin position="47"/>
        <end position="65"/>
    </location>
</feature>
<gene>
    <name evidence="2" type="ORF">A2442_00405</name>
</gene>
<evidence type="ECO:0000313" key="3">
    <source>
        <dbReference type="Proteomes" id="UP000179003"/>
    </source>
</evidence>
<name>A0A1F5EI27_9BACT</name>
<dbReference type="Proteomes" id="UP000179003">
    <property type="component" value="Unassembled WGS sequence"/>
</dbReference>
<accession>A0A1F5EI27</accession>
<feature type="transmembrane region" description="Helical" evidence="1">
    <location>
        <begin position="7"/>
        <end position="27"/>
    </location>
</feature>
<keyword evidence="1" id="KW-1133">Transmembrane helix</keyword>
<comment type="caution">
    <text evidence="2">The sequence shown here is derived from an EMBL/GenBank/DDBJ whole genome shotgun (WGS) entry which is preliminary data.</text>
</comment>
<organism evidence="2 3">
    <name type="scientific">Candidatus Campbellbacteria bacterium RIFOXYC2_FULL_35_25</name>
    <dbReference type="NCBI Taxonomy" id="1797582"/>
    <lineage>
        <taxon>Bacteria</taxon>
        <taxon>Candidatus Campbelliibacteriota</taxon>
    </lineage>
</organism>
<reference evidence="2 3" key="1">
    <citation type="journal article" date="2016" name="Nat. Commun.">
        <title>Thousands of microbial genomes shed light on interconnected biogeochemical processes in an aquifer system.</title>
        <authorList>
            <person name="Anantharaman K."/>
            <person name="Brown C.T."/>
            <person name="Hug L.A."/>
            <person name="Sharon I."/>
            <person name="Castelle C.J."/>
            <person name="Probst A.J."/>
            <person name="Thomas B.C."/>
            <person name="Singh A."/>
            <person name="Wilkins M.J."/>
            <person name="Karaoz U."/>
            <person name="Brodie E.L."/>
            <person name="Williams K.H."/>
            <person name="Hubbard S.S."/>
            <person name="Banfield J.F."/>
        </authorList>
    </citation>
    <scope>NUCLEOTIDE SEQUENCE [LARGE SCALE GENOMIC DNA]</scope>
</reference>
<dbReference type="AlphaFoldDB" id="A0A1F5EI27"/>
<proteinExistence type="predicted"/>
<evidence type="ECO:0000313" key="2">
    <source>
        <dbReference type="EMBL" id="OGD67072.1"/>
    </source>
</evidence>
<evidence type="ECO:0000256" key="1">
    <source>
        <dbReference type="SAM" id="Phobius"/>
    </source>
</evidence>
<protein>
    <submittedName>
        <fullName evidence="2">Uncharacterized protein</fullName>
    </submittedName>
</protein>